<keyword evidence="3" id="KW-1185">Reference proteome</keyword>
<dbReference type="OrthoDB" id="448939at2759"/>
<comment type="caution">
    <text evidence="2">The sequence shown here is derived from an EMBL/GenBank/DDBJ whole genome shotgun (WGS) entry which is preliminary data.</text>
</comment>
<dbReference type="AlphaFoldDB" id="A0A812KAV3"/>
<dbReference type="Proteomes" id="UP000604046">
    <property type="component" value="Unassembled WGS sequence"/>
</dbReference>
<name>A0A812KAV3_9DINO</name>
<accession>A0A812KAV3</accession>
<dbReference type="EMBL" id="CAJNDS010000635">
    <property type="protein sequence ID" value="CAE7224184.1"/>
    <property type="molecule type" value="Genomic_DNA"/>
</dbReference>
<protein>
    <submittedName>
        <fullName evidence="2">Uncharacterized protein</fullName>
    </submittedName>
</protein>
<sequence>MLASSIPEESQAVPPSKLPPGFVSRSRCTRLVDLLFSDMPKALSVVHEEIERLAPSFASPVGNNLSFEELSNQSGSFYGSIGGIETDGLCRALLEGWRVCSLLLNKTAPPLLWQAAVLAFTQADVHCRGWLDPHEVRHAEMAPVLAKSRRSSDLPLGDQTSLGAFVFRVVHGLGDAAPLQDANAVVVSDPGRGQKLPEAPASPCLQVCSAAFGSLERSLGVYLSWLLHSEEPRDRVVYQSVKSRIFGYRRADSMQDVWPMIHNLRCLLVLLLTHQFDTQLAREEASPEHLAWELTALLQILRESWRTGASHEVAESGPEFGPELEEVGETYRDQKGPVTFSDAA</sequence>
<proteinExistence type="predicted"/>
<evidence type="ECO:0000313" key="2">
    <source>
        <dbReference type="EMBL" id="CAE7224184.1"/>
    </source>
</evidence>
<gene>
    <name evidence="2" type="ORF">SNAT2548_LOCUS8528</name>
</gene>
<evidence type="ECO:0000313" key="3">
    <source>
        <dbReference type="Proteomes" id="UP000604046"/>
    </source>
</evidence>
<organism evidence="2 3">
    <name type="scientific">Symbiodinium natans</name>
    <dbReference type="NCBI Taxonomy" id="878477"/>
    <lineage>
        <taxon>Eukaryota</taxon>
        <taxon>Sar</taxon>
        <taxon>Alveolata</taxon>
        <taxon>Dinophyceae</taxon>
        <taxon>Suessiales</taxon>
        <taxon>Symbiodiniaceae</taxon>
        <taxon>Symbiodinium</taxon>
    </lineage>
</organism>
<evidence type="ECO:0000256" key="1">
    <source>
        <dbReference type="SAM" id="MobiDB-lite"/>
    </source>
</evidence>
<reference evidence="2" key="1">
    <citation type="submission" date="2021-02" db="EMBL/GenBank/DDBJ databases">
        <authorList>
            <person name="Dougan E. K."/>
            <person name="Rhodes N."/>
            <person name="Thang M."/>
            <person name="Chan C."/>
        </authorList>
    </citation>
    <scope>NUCLEOTIDE SEQUENCE</scope>
</reference>
<feature type="region of interest" description="Disordered" evidence="1">
    <location>
        <begin position="312"/>
        <end position="344"/>
    </location>
</feature>